<feature type="compositionally biased region" description="Basic and acidic residues" evidence="1">
    <location>
        <begin position="118"/>
        <end position="129"/>
    </location>
</feature>
<dbReference type="EMBL" id="OA886193">
    <property type="protein sequence ID" value="CAD7282674.1"/>
    <property type="molecule type" value="Genomic_DNA"/>
</dbReference>
<dbReference type="Proteomes" id="UP000678499">
    <property type="component" value="Unassembled WGS sequence"/>
</dbReference>
<organism evidence="3">
    <name type="scientific">Notodromas monacha</name>
    <dbReference type="NCBI Taxonomy" id="399045"/>
    <lineage>
        <taxon>Eukaryota</taxon>
        <taxon>Metazoa</taxon>
        <taxon>Ecdysozoa</taxon>
        <taxon>Arthropoda</taxon>
        <taxon>Crustacea</taxon>
        <taxon>Oligostraca</taxon>
        <taxon>Ostracoda</taxon>
        <taxon>Podocopa</taxon>
        <taxon>Podocopida</taxon>
        <taxon>Cypridocopina</taxon>
        <taxon>Cypridoidea</taxon>
        <taxon>Cyprididae</taxon>
        <taxon>Notodromas</taxon>
    </lineage>
</organism>
<sequence length="219" mass="22837">MNVSMKNFVLVLAVGFLSIASAAVTPTHHDSDTTLAVTPTTKPLKESKPSLDESAADVHHLVQGEPSLKIAAHASAVPEPSAEPIPEPSAEPVHEPNLGTTVSEANKPVTLSTTAAKHSSEEEHKEGSHVKPSSTTAAVLADVSERQKRQMEKHEDLNAKAAHPDPMKPEKPSMASKQQDQPPSTSTPAPSTSARTNNAPSQAVSAGLLIASISVALVL</sequence>
<evidence type="ECO:0000313" key="4">
    <source>
        <dbReference type="Proteomes" id="UP000678499"/>
    </source>
</evidence>
<gene>
    <name evidence="3" type="ORF">NMOB1V02_LOCUS10295</name>
</gene>
<feature type="region of interest" description="Disordered" evidence="1">
    <location>
        <begin position="27"/>
        <end position="56"/>
    </location>
</feature>
<keyword evidence="4" id="KW-1185">Reference proteome</keyword>
<feature type="compositionally biased region" description="Basic and acidic residues" evidence="1">
    <location>
        <begin position="143"/>
        <end position="171"/>
    </location>
</feature>
<dbReference type="EMBL" id="CAJPEX010004156">
    <property type="protein sequence ID" value="CAG0922826.1"/>
    <property type="molecule type" value="Genomic_DNA"/>
</dbReference>
<name>A0A7R9BW09_9CRUS</name>
<protein>
    <submittedName>
        <fullName evidence="3">Uncharacterized protein</fullName>
    </submittedName>
</protein>
<evidence type="ECO:0000256" key="1">
    <source>
        <dbReference type="SAM" id="MobiDB-lite"/>
    </source>
</evidence>
<feature type="compositionally biased region" description="Polar residues" evidence="1">
    <location>
        <begin position="98"/>
        <end position="116"/>
    </location>
</feature>
<reference evidence="3" key="1">
    <citation type="submission" date="2020-11" db="EMBL/GenBank/DDBJ databases">
        <authorList>
            <person name="Tran Van P."/>
        </authorList>
    </citation>
    <scope>NUCLEOTIDE SEQUENCE</scope>
</reference>
<evidence type="ECO:0000313" key="3">
    <source>
        <dbReference type="EMBL" id="CAD7282674.1"/>
    </source>
</evidence>
<accession>A0A7R9BW09</accession>
<dbReference type="AlphaFoldDB" id="A0A7R9BW09"/>
<feature type="signal peptide" evidence="2">
    <location>
        <begin position="1"/>
        <end position="22"/>
    </location>
</feature>
<proteinExistence type="predicted"/>
<feature type="compositionally biased region" description="Low complexity" evidence="1">
    <location>
        <begin position="182"/>
        <end position="196"/>
    </location>
</feature>
<feature type="compositionally biased region" description="Basic and acidic residues" evidence="1">
    <location>
        <begin position="43"/>
        <end position="56"/>
    </location>
</feature>
<feature type="chain" id="PRO_5036403079" evidence="2">
    <location>
        <begin position="23"/>
        <end position="219"/>
    </location>
</feature>
<feature type="region of interest" description="Disordered" evidence="1">
    <location>
        <begin position="73"/>
        <end position="200"/>
    </location>
</feature>
<evidence type="ECO:0000256" key="2">
    <source>
        <dbReference type="SAM" id="SignalP"/>
    </source>
</evidence>
<keyword evidence="2" id="KW-0732">Signal</keyword>